<evidence type="ECO:0000256" key="4">
    <source>
        <dbReference type="ARBA" id="ARBA00022490"/>
    </source>
</evidence>
<comment type="subcellular location">
    <subcellularLocation>
        <location evidence="1">Cytoplasm</location>
        <location evidence="1">Nucleoid</location>
    </subcellularLocation>
</comment>
<keyword evidence="7" id="KW-1185">Reference proteome</keyword>
<reference evidence="6 7" key="1">
    <citation type="submission" date="2018-03" db="EMBL/GenBank/DDBJ databases">
        <title>Non-Typhoidal Salmonella genome sequencing and assembly.</title>
        <authorList>
            <person name="Matchawe C."/>
        </authorList>
    </citation>
    <scope>NUCLEOTIDE SEQUENCE [LARGE SCALE GENOMIC DNA]</scope>
    <source>
        <strain evidence="6 7">22sa</strain>
    </source>
</reference>
<gene>
    <name evidence="6" type="ORF">C9F07_27540</name>
</gene>
<comment type="caution">
    <text evidence="6">The sequence shown here is derived from an EMBL/GenBank/DDBJ whole genome shotgun (WGS) entry which is preliminary data.</text>
</comment>
<comment type="similarity">
    <text evidence="2">Belongs to the RdgC family.</text>
</comment>
<dbReference type="GO" id="GO:0003690">
    <property type="term" value="F:double-stranded DNA binding"/>
    <property type="evidence" value="ECO:0007669"/>
    <property type="project" value="TreeGrafter"/>
</dbReference>
<evidence type="ECO:0000313" key="7">
    <source>
        <dbReference type="Proteomes" id="UP000298196"/>
    </source>
</evidence>
<organism evidence="6 7">
    <name type="scientific">Salmonella enterica subsp. enterica serovar Poona</name>
    <dbReference type="NCBI Taxonomy" id="436295"/>
    <lineage>
        <taxon>Bacteria</taxon>
        <taxon>Pseudomonadati</taxon>
        <taxon>Pseudomonadota</taxon>
        <taxon>Gammaproteobacteria</taxon>
        <taxon>Enterobacterales</taxon>
        <taxon>Enterobacteriaceae</taxon>
        <taxon>Salmonella</taxon>
    </lineage>
</organism>
<accession>A0A4Z0KTN5</accession>
<dbReference type="GO" id="GO:0000018">
    <property type="term" value="P:regulation of DNA recombination"/>
    <property type="evidence" value="ECO:0007669"/>
    <property type="project" value="TreeGrafter"/>
</dbReference>
<evidence type="ECO:0000313" key="6">
    <source>
        <dbReference type="EMBL" id="TGD46661.1"/>
    </source>
</evidence>
<dbReference type="AlphaFoldDB" id="A0A4Z0KTN5"/>
<evidence type="ECO:0000256" key="1">
    <source>
        <dbReference type="ARBA" id="ARBA00004453"/>
    </source>
</evidence>
<evidence type="ECO:0000256" key="3">
    <source>
        <dbReference type="ARBA" id="ARBA00022296"/>
    </source>
</evidence>
<keyword evidence="5" id="KW-0233">DNA recombination</keyword>
<sequence length="91" mass="10263">DLGSDEIAVHIEAGTVGTKLALDWQQRIQFVMCDDGSIKRLKFCDELRDQNEDIDREDFAQRFDADFILMTGERAALMQSLVEGLGGEAQR</sequence>
<protein>
    <recommendedName>
        <fullName evidence="3">Recombination-associated protein RdgC</fullName>
    </recommendedName>
</protein>
<evidence type="ECO:0000256" key="2">
    <source>
        <dbReference type="ARBA" id="ARBA00008657"/>
    </source>
</evidence>
<dbReference type="InterPro" id="IPR007476">
    <property type="entry name" value="RdgC"/>
</dbReference>
<dbReference type="Pfam" id="PF04381">
    <property type="entry name" value="RdgC"/>
    <property type="match status" value="1"/>
</dbReference>
<feature type="non-terminal residue" evidence="6">
    <location>
        <position position="1"/>
    </location>
</feature>
<dbReference type="GO" id="GO:0043590">
    <property type="term" value="C:bacterial nucleoid"/>
    <property type="evidence" value="ECO:0007669"/>
    <property type="project" value="TreeGrafter"/>
</dbReference>
<dbReference type="GO" id="GO:0006310">
    <property type="term" value="P:DNA recombination"/>
    <property type="evidence" value="ECO:0007669"/>
    <property type="project" value="UniProtKB-KW"/>
</dbReference>
<dbReference type="PANTHER" id="PTHR38103">
    <property type="entry name" value="RECOMBINATION-ASSOCIATED PROTEIN RDGC"/>
    <property type="match status" value="1"/>
</dbReference>
<dbReference type="Proteomes" id="UP000298196">
    <property type="component" value="Unassembled WGS sequence"/>
</dbReference>
<proteinExistence type="inferred from homology"/>
<dbReference type="EMBL" id="PYKI01002760">
    <property type="protein sequence ID" value="TGD46661.1"/>
    <property type="molecule type" value="Genomic_DNA"/>
</dbReference>
<evidence type="ECO:0000256" key="5">
    <source>
        <dbReference type="ARBA" id="ARBA00023172"/>
    </source>
</evidence>
<name>A0A4Z0KTN5_SALET</name>
<dbReference type="PANTHER" id="PTHR38103:SF1">
    <property type="entry name" value="RECOMBINATION-ASSOCIATED PROTEIN RDGC"/>
    <property type="match status" value="1"/>
</dbReference>
<keyword evidence="4" id="KW-0963">Cytoplasm</keyword>